<dbReference type="Gene3D" id="3.40.50.2300">
    <property type="match status" value="1"/>
</dbReference>
<dbReference type="InterPro" id="IPR001789">
    <property type="entry name" value="Sig_transdc_resp-reg_receiver"/>
</dbReference>
<dbReference type="AlphaFoldDB" id="A0A0A6UDB3"/>
<comment type="caution">
    <text evidence="4">The sequence shown here is derived from an EMBL/GenBank/DDBJ whole genome shotgun (WGS) entry which is preliminary data.</text>
</comment>
<evidence type="ECO:0000313" key="5">
    <source>
        <dbReference type="EMBL" id="KHD74743.1"/>
    </source>
</evidence>
<dbReference type="GO" id="GO:0000160">
    <property type="term" value="P:phosphorelay signal transduction system"/>
    <property type="evidence" value="ECO:0007669"/>
    <property type="project" value="InterPro"/>
</dbReference>
<feature type="domain" description="Response regulatory" evidence="3">
    <location>
        <begin position="3"/>
        <end position="120"/>
    </location>
</feature>
<dbReference type="EMBL" id="JRTT01000037">
    <property type="protein sequence ID" value="KHD74743.1"/>
    <property type="molecule type" value="Genomic_DNA"/>
</dbReference>
<protein>
    <submittedName>
        <fullName evidence="4">Chemotaxis protein CheY</fullName>
    </submittedName>
</protein>
<dbReference type="eggNOG" id="COG0784">
    <property type="taxonomic scope" value="Bacteria"/>
</dbReference>
<evidence type="ECO:0000313" key="4">
    <source>
        <dbReference type="EMBL" id="KHD73068.1"/>
    </source>
</evidence>
<evidence type="ECO:0000313" key="6">
    <source>
        <dbReference type="Proteomes" id="UP000054537"/>
    </source>
</evidence>
<accession>A0A0A6UDB3</accession>
<organism evidence="4 6">
    <name type="scientific">Actinoplanes utahensis</name>
    <dbReference type="NCBI Taxonomy" id="1869"/>
    <lineage>
        <taxon>Bacteria</taxon>
        <taxon>Bacillati</taxon>
        <taxon>Actinomycetota</taxon>
        <taxon>Actinomycetes</taxon>
        <taxon>Micromonosporales</taxon>
        <taxon>Micromonosporaceae</taxon>
        <taxon>Actinoplanes</taxon>
    </lineage>
</organism>
<proteinExistence type="predicted"/>
<gene>
    <name evidence="5" type="ORF">MB27_26900</name>
    <name evidence="4" type="ORF">MB27_36100</name>
</gene>
<dbReference type="Pfam" id="PF00072">
    <property type="entry name" value="Response_reg"/>
    <property type="match status" value="1"/>
</dbReference>
<dbReference type="PANTHER" id="PTHR44591">
    <property type="entry name" value="STRESS RESPONSE REGULATOR PROTEIN 1"/>
    <property type="match status" value="1"/>
</dbReference>
<dbReference type="PANTHER" id="PTHR44591:SF25">
    <property type="entry name" value="CHEMOTAXIS TWO-COMPONENT RESPONSE REGULATOR"/>
    <property type="match status" value="1"/>
</dbReference>
<dbReference type="SMART" id="SM00448">
    <property type="entry name" value="REC"/>
    <property type="match status" value="1"/>
</dbReference>
<evidence type="ECO:0000256" key="2">
    <source>
        <dbReference type="PROSITE-ProRule" id="PRU00169"/>
    </source>
</evidence>
<keyword evidence="1 2" id="KW-0597">Phosphoprotein</keyword>
<evidence type="ECO:0000256" key="1">
    <source>
        <dbReference type="ARBA" id="ARBA00022553"/>
    </source>
</evidence>
<reference evidence="4 6" key="1">
    <citation type="submission" date="2014-10" db="EMBL/GenBank/DDBJ databases">
        <title>Draft genome sequence of Actinoplanes utahensis NRRL 12052.</title>
        <authorList>
            <person name="Velasco-Bucheli B."/>
            <person name="del Cerro C."/>
            <person name="Hormigo D."/>
            <person name="Garcia J.L."/>
            <person name="Acebal C."/>
            <person name="Arroyo M."/>
            <person name="de la Mata I."/>
        </authorList>
    </citation>
    <scope>NUCLEOTIDE SEQUENCE [LARGE SCALE GENOMIC DNA]</scope>
    <source>
        <strain evidence="4 6">NRRL 12052</strain>
    </source>
</reference>
<dbReference type="InterPro" id="IPR011006">
    <property type="entry name" value="CheY-like_superfamily"/>
</dbReference>
<dbReference type="SUPFAM" id="SSF52172">
    <property type="entry name" value="CheY-like"/>
    <property type="match status" value="1"/>
</dbReference>
<keyword evidence="6" id="KW-1185">Reference proteome</keyword>
<feature type="modified residue" description="4-aspartylphosphate" evidence="2">
    <location>
        <position position="53"/>
    </location>
</feature>
<evidence type="ECO:0000259" key="3">
    <source>
        <dbReference type="PROSITE" id="PS50110"/>
    </source>
</evidence>
<dbReference type="OrthoDB" id="3197131at2"/>
<dbReference type="InterPro" id="IPR050595">
    <property type="entry name" value="Bact_response_regulator"/>
</dbReference>
<dbReference type="EMBL" id="JRTT01000133">
    <property type="protein sequence ID" value="KHD73068.1"/>
    <property type="molecule type" value="Genomic_DNA"/>
</dbReference>
<sequence length="123" mass="13068">MTTVMLVDDSATMLMSLKSILTKAGYTVETAGHGKEALDKLGKGVKPNLIISDVNMPQMDGITFAREARKAPGMRFTPILMLTTESEQTKRAEAKAAGATGWLVKPVGPDQLLGVIKQVLPGA</sequence>
<name>A0A0A6UDB3_ACTUT</name>
<dbReference type="Proteomes" id="UP000054537">
    <property type="component" value="Unassembled WGS sequence"/>
</dbReference>
<dbReference type="STRING" id="1869.MB27_26900"/>
<dbReference type="RefSeq" id="WP_043528889.1">
    <property type="nucleotide sequence ID" value="NZ_BAABKU010000011.1"/>
</dbReference>
<dbReference type="PROSITE" id="PS50110">
    <property type="entry name" value="RESPONSE_REGULATORY"/>
    <property type="match status" value="1"/>
</dbReference>